<feature type="compositionally biased region" description="Basic and acidic residues" evidence="1">
    <location>
        <begin position="46"/>
        <end position="80"/>
    </location>
</feature>
<dbReference type="GO" id="GO:0005524">
    <property type="term" value="F:ATP binding"/>
    <property type="evidence" value="ECO:0007669"/>
    <property type="project" value="InterPro"/>
</dbReference>
<dbReference type="InterPro" id="IPR008271">
    <property type="entry name" value="Ser/Thr_kinase_AS"/>
</dbReference>
<reference evidence="3 4" key="1">
    <citation type="journal article" date="2016" name="Nat. Commun.">
        <title>Ectomycorrhizal ecology is imprinted in the genome of the dominant symbiotic fungus Cenococcum geophilum.</title>
        <authorList>
            <consortium name="DOE Joint Genome Institute"/>
            <person name="Peter M."/>
            <person name="Kohler A."/>
            <person name="Ohm R.A."/>
            <person name="Kuo A."/>
            <person name="Krutzmann J."/>
            <person name="Morin E."/>
            <person name="Arend M."/>
            <person name="Barry K.W."/>
            <person name="Binder M."/>
            <person name="Choi C."/>
            <person name="Clum A."/>
            <person name="Copeland A."/>
            <person name="Grisel N."/>
            <person name="Haridas S."/>
            <person name="Kipfer T."/>
            <person name="LaButti K."/>
            <person name="Lindquist E."/>
            <person name="Lipzen A."/>
            <person name="Maire R."/>
            <person name="Meier B."/>
            <person name="Mihaltcheva S."/>
            <person name="Molinier V."/>
            <person name="Murat C."/>
            <person name="Poggeler S."/>
            <person name="Quandt C.A."/>
            <person name="Sperisen C."/>
            <person name="Tritt A."/>
            <person name="Tisserant E."/>
            <person name="Crous P.W."/>
            <person name="Henrissat B."/>
            <person name="Nehls U."/>
            <person name="Egli S."/>
            <person name="Spatafora J.W."/>
            <person name="Grigoriev I.V."/>
            <person name="Martin F.M."/>
        </authorList>
    </citation>
    <scope>NUCLEOTIDE SEQUENCE [LARGE SCALE GENOMIC DNA]</scope>
    <source>
        <strain evidence="3 4">CBS 207.34</strain>
    </source>
</reference>
<dbReference type="InterPro" id="IPR011009">
    <property type="entry name" value="Kinase-like_dom_sf"/>
</dbReference>
<feature type="domain" description="Protein kinase" evidence="2">
    <location>
        <begin position="127"/>
        <end position="436"/>
    </location>
</feature>
<dbReference type="GO" id="GO:0005737">
    <property type="term" value="C:cytoplasm"/>
    <property type="evidence" value="ECO:0007669"/>
    <property type="project" value="TreeGrafter"/>
</dbReference>
<dbReference type="PANTHER" id="PTHR24361">
    <property type="entry name" value="MITOGEN-ACTIVATED KINASE KINASE KINASE"/>
    <property type="match status" value="1"/>
</dbReference>
<evidence type="ECO:0000256" key="1">
    <source>
        <dbReference type="SAM" id="MobiDB-lite"/>
    </source>
</evidence>
<dbReference type="Proteomes" id="UP000250140">
    <property type="component" value="Unassembled WGS sequence"/>
</dbReference>
<dbReference type="GO" id="GO:0004674">
    <property type="term" value="F:protein serine/threonine kinase activity"/>
    <property type="evidence" value="ECO:0007669"/>
    <property type="project" value="TreeGrafter"/>
</dbReference>
<dbReference type="Gene3D" id="3.30.200.20">
    <property type="entry name" value="Phosphorylase Kinase, domain 1"/>
    <property type="match status" value="1"/>
</dbReference>
<evidence type="ECO:0000259" key="2">
    <source>
        <dbReference type="PROSITE" id="PS50011"/>
    </source>
</evidence>
<dbReference type="CDD" id="cd00180">
    <property type="entry name" value="PKc"/>
    <property type="match status" value="1"/>
</dbReference>
<dbReference type="PROSITE" id="PS50011">
    <property type="entry name" value="PROTEIN_KINASE_DOM"/>
    <property type="match status" value="1"/>
</dbReference>
<gene>
    <name evidence="3" type="ORF">AOQ84DRAFT_170031</name>
</gene>
<feature type="region of interest" description="Disordered" evidence="1">
    <location>
        <begin position="1"/>
        <end position="88"/>
    </location>
</feature>
<keyword evidence="3" id="KW-0808">Transferase</keyword>
<dbReference type="SMART" id="SM00220">
    <property type="entry name" value="S_TKc"/>
    <property type="match status" value="1"/>
</dbReference>
<evidence type="ECO:0000313" key="3">
    <source>
        <dbReference type="EMBL" id="OCL02721.1"/>
    </source>
</evidence>
<keyword evidence="4" id="KW-1185">Reference proteome</keyword>
<dbReference type="InterPro" id="IPR000719">
    <property type="entry name" value="Prot_kinase_dom"/>
</dbReference>
<dbReference type="SUPFAM" id="SSF56112">
    <property type="entry name" value="Protein kinase-like (PK-like)"/>
    <property type="match status" value="1"/>
</dbReference>
<dbReference type="InterPro" id="IPR053235">
    <property type="entry name" value="Ser_Thr_kinase"/>
</dbReference>
<name>A0A8E2EQ47_9PEZI</name>
<protein>
    <submittedName>
        <fullName evidence="3">Kinase-like protein</fullName>
    </submittedName>
</protein>
<accession>A0A8E2EQ47</accession>
<dbReference type="EMBL" id="KV750885">
    <property type="protein sequence ID" value="OCL02721.1"/>
    <property type="molecule type" value="Genomic_DNA"/>
</dbReference>
<dbReference type="OrthoDB" id="4062651at2759"/>
<dbReference type="PROSITE" id="PS00108">
    <property type="entry name" value="PROTEIN_KINASE_ST"/>
    <property type="match status" value="1"/>
</dbReference>
<evidence type="ECO:0000313" key="4">
    <source>
        <dbReference type="Proteomes" id="UP000250140"/>
    </source>
</evidence>
<organism evidence="3 4">
    <name type="scientific">Glonium stellatum</name>
    <dbReference type="NCBI Taxonomy" id="574774"/>
    <lineage>
        <taxon>Eukaryota</taxon>
        <taxon>Fungi</taxon>
        <taxon>Dikarya</taxon>
        <taxon>Ascomycota</taxon>
        <taxon>Pezizomycotina</taxon>
        <taxon>Dothideomycetes</taxon>
        <taxon>Pleosporomycetidae</taxon>
        <taxon>Gloniales</taxon>
        <taxon>Gloniaceae</taxon>
        <taxon>Glonium</taxon>
    </lineage>
</organism>
<sequence length="439" mass="49560">MTYYPSGSIPRSLSPPPLNVQPNRLLPTDHNLKGVGRVTATAVRTPEARPRKTDKSSKDTKVSDRSDVPEQIPGRKDSENANRTTSTMSLLEFRKNRPALFWVKGEKKEIKAEETIKFPSNHGFPLIWRDTVTKRGESKAIVQAAACKNKDGVEEYLAVKVVSFDTSDARDKADEEVKTLKNICHNHIIAFVGSYTLDDTLGILLFPLAKYNLWTYMKTICKHNRTQQGEDITPHKYVARLKGYFACLCHALLYLHEREKPIKHRDIKPENILIDAFGTVILTDFDISKEYRSREAAVTSGKTMCTVKYAPKETLSGRNRDLDSDIFSLGCVFLEMATVMLGESFTNLYDHISGQTPNGGQTPDIYVVYCEKSTEVNSWIEILKVRMKKGTKGAAASASGFKALDENSLKMILNMMSEKPKERPRLREVIKEFEQLGEK</sequence>
<proteinExistence type="predicted"/>
<dbReference type="Pfam" id="PF00069">
    <property type="entry name" value="Pkinase"/>
    <property type="match status" value="1"/>
</dbReference>
<dbReference type="AlphaFoldDB" id="A0A8E2EQ47"/>
<keyword evidence="3" id="KW-0418">Kinase</keyword>
<dbReference type="Gene3D" id="1.10.510.10">
    <property type="entry name" value="Transferase(Phosphotransferase) domain 1"/>
    <property type="match status" value="1"/>
</dbReference>